<evidence type="ECO:0000256" key="7">
    <source>
        <dbReference type="SAM" id="Phobius"/>
    </source>
</evidence>
<keyword evidence="5" id="KW-0572">Peptidoglycan-anchor</keyword>
<dbReference type="Proteomes" id="UP001597189">
    <property type="component" value="Unassembled WGS sequence"/>
</dbReference>
<dbReference type="EMBL" id="JBHTOD010000007">
    <property type="protein sequence ID" value="MFD1455928.1"/>
    <property type="molecule type" value="Genomic_DNA"/>
</dbReference>
<evidence type="ECO:0000313" key="11">
    <source>
        <dbReference type="Proteomes" id="UP001597189"/>
    </source>
</evidence>
<feature type="signal peptide" evidence="8">
    <location>
        <begin position="1"/>
        <end position="29"/>
    </location>
</feature>
<keyword evidence="2" id="KW-0134">Cell wall</keyword>
<evidence type="ECO:0000256" key="5">
    <source>
        <dbReference type="ARBA" id="ARBA00023088"/>
    </source>
</evidence>
<dbReference type="InterPro" id="IPR008966">
    <property type="entry name" value="Adhesion_dom_sf"/>
</dbReference>
<evidence type="ECO:0000256" key="6">
    <source>
        <dbReference type="SAM" id="MobiDB-lite"/>
    </source>
</evidence>
<feature type="region of interest" description="Disordered" evidence="6">
    <location>
        <begin position="153"/>
        <end position="216"/>
    </location>
</feature>
<sequence>MRRRTKLALLVTSSLALIFLFGSPTQAYARVIPAKGTSEPDAKIVSVPGGKVMSHTEVLPVDNVYNVKYSWSISQAEKVNAGDTMYFYIPKNVNITRTRSFDMSSYDGKAIIGKWDVTIGSHVGVCTFTNFFAMHDYLKSGYISVEVYGAGQPEEVVPPTNPEEPGTGEPGPEEPGPEVPGVEEPGGPEAPGVEGPGTEKPGGEIPGTSTPGVTYPPVKPEPIVPEPETPVITPNDPGYPGVTVPGKPTKPTFNKPGKPIFKPTGGTQTVAITPGHGSPSSDHSAAIDHHATGQSPTTPPTTGHVAATYPSTTLPQTSDRKSTGILVAGLTLLLASLTGGALSLRNCKRR</sequence>
<feature type="chain" id="PRO_5046912269" evidence="8">
    <location>
        <begin position="30"/>
        <end position="350"/>
    </location>
</feature>
<feature type="domain" description="SDR-like Ig" evidence="9">
    <location>
        <begin position="63"/>
        <end position="147"/>
    </location>
</feature>
<evidence type="ECO:0000256" key="8">
    <source>
        <dbReference type="SAM" id="SignalP"/>
    </source>
</evidence>
<feature type="compositionally biased region" description="Low complexity" evidence="6">
    <location>
        <begin position="179"/>
        <end position="199"/>
    </location>
</feature>
<evidence type="ECO:0000256" key="2">
    <source>
        <dbReference type="ARBA" id="ARBA00022512"/>
    </source>
</evidence>
<evidence type="ECO:0000256" key="4">
    <source>
        <dbReference type="ARBA" id="ARBA00022729"/>
    </source>
</evidence>
<feature type="compositionally biased region" description="Low complexity" evidence="6">
    <location>
        <begin position="153"/>
        <end position="167"/>
    </location>
</feature>
<keyword evidence="11" id="KW-1185">Reference proteome</keyword>
<dbReference type="InterPro" id="IPR041171">
    <property type="entry name" value="SDR_Ig"/>
</dbReference>
<organism evidence="10 11">
    <name type="scientific">Levilactobacillus lanxiensis</name>
    <dbReference type="NCBI Taxonomy" id="2799568"/>
    <lineage>
        <taxon>Bacteria</taxon>
        <taxon>Bacillati</taxon>
        <taxon>Bacillota</taxon>
        <taxon>Bacilli</taxon>
        <taxon>Lactobacillales</taxon>
        <taxon>Lactobacillaceae</taxon>
        <taxon>Levilactobacillus</taxon>
    </lineage>
</organism>
<proteinExistence type="predicted"/>
<keyword evidence="4 8" id="KW-0732">Signal</keyword>
<comment type="subcellular location">
    <subcellularLocation>
        <location evidence="1">Secreted</location>
        <location evidence="1">Cell wall</location>
        <topology evidence="1">Peptidoglycan-anchor</topology>
    </subcellularLocation>
</comment>
<evidence type="ECO:0000259" key="9">
    <source>
        <dbReference type="Pfam" id="PF17961"/>
    </source>
</evidence>
<gene>
    <name evidence="10" type="ORF">ACFQ44_09650</name>
</gene>
<evidence type="ECO:0000256" key="1">
    <source>
        <dbReference type="ARBA" id="ARBA00004168"/>
    </source>
</evidence>
<keyword evidence="7" id="KW-0812">Transmembrane</keyword>
<evidence type="ECO:0000313" key="10">
    <source>
        <dbReference type="EMBL" id="MFD1455928.1"/>
    </source>
</evidence>
<evidence type="ECO:0000256" key="3">
    <source>
        <dbReference type="ARBA" id="ARBA00022525"/>
    </source>
</evidence>
<comment type="caution">
    <text evidence="10">The sequence shown here is derived from an EMBL/GenBank/DDBJ whole genome shotgun (WGS) entry which is preliminary data.</text>
</comment>
<keyword evidence="7" id="KW-1133">Transmembrane helix</keyword>
<dbReference type="NCBIfam" id="TIGR01167">
    <property type="entry name" value="LPXTG_anchor"/>
    <property type="match status" value="1"/>
</dbReference>
<feature type="transmembrane region" description="Helical" evidence="7">
    <location>
        <begin position="324"/>
        <end position="344"/>
    </location>
</feature>
<protein>
    <submittedName>
        <fullName evidence="10">Ig-like domain-containing protein</fullName>
    </submittedName>
</protein>
<accession>A0ABW4D5T9</accession>
<keyword evidence="7" id="KW-0472">Membrane</keyword>
<dbReference type="SUPFAM" id="SSF49401">
    <property type="entry name" value="Bacterial adhesins"/>
    <property type="match status" value="1"/>
</dbReference>
<name>A0ABW4D5T9_9LACO</name>
<keyword evidence="3" id="KW-0964">Secreted</keyword>
<reference evidence="11" key="1">
    <citation type="journal article" date="2019" name="Int. J. Syst. Evol. Microbiol.">
        <title>The Global Catalogue of Microorganisms (GCM) 10K type strain sequencing project: providing services to taxonomists for standard genome sequencing and annotation.</title>
        <authorList>
            <consortium name="The Broad Institute Genomics Platform"/>
            <consortium name="The Broad Institute Genome Sequencing Center for Infectious Disease"/>
            <person name="Wu L."/>
            <person name="Ma J."/>
        </authorList>
    </citation>
    <scope>NUCLEOTIDE SEQUENCE [LARGE SCALE GENOMIC DNA]</scope>
    <source>
        <strain evidence="11">CCM 8979</strain>
    </source>
</reference>
<dbReference type="Gene3D" id="2.60.40.1280">
    <property type="match status" value="1"/>
</dbReference>
<feature type="region of interest" description="Disordered" evidence="6">
    <location>
        <begin position="274"/>
        <end position="319"/>
    </location>
</feature>
<dbReference type="RefSeq" id="WP_203646015.1">
    <property type="nucleotide sequence ID" value="NZ_BOLN01000007.1"/>
</dbReference>
<dbReference type="Pfam" id="PF17961">
    <property type="entry name" value="Big_8"/>
    <property type="match status" value="1"/>
</dbReference>
<dbReference type="InterPro" id="IPR011252">
    <property type="entry name" value="Fibrogen-bd_dom1"/>
</dbReference>